<dbReference type="Proteomes" id="UP000435112">
    <property type="component" value="Unassembled WGS sequence"/>
</dbReference>
<gene>
    <name evidence="1" type="ORF">PR002_g12501</name>
</gene>
<dbReference type="OrthoDB" id="128324at2759"/>
<comment type="caution">
    <text evidence="1">The sequence shown here is derived from an EMBL/GenBank/DDBJ whole genome shotgun (WGS) entry which is preliminary data.</text>
</comment>
<proteinExistence type="predicted"/>
<evidence type="ECO:0000313" key="1">
    <source>
        <dbReference type="EMBL" id="KAE9020528.1"/>
    </source>
</evidence>
<name>A0A6A3LQV9_9STRA</name>
<reference evidence="1 2" key="1">
    <citation type="submission" date="2018-09" db="EMBL/GenBank/DDBJ databases">
        <title>Genomic investigation of the strawberry pathogen Phytophthora fragariae indicates pathogenicity is determined by transcriptional variation in three key races.</title>
        <authorList>
            <person name="Adams T.M."/>
            <person name="Armitage A.D."/>
            <person name="Sobczyk M.K."/>
            <person name="Bates H.J."/>
            <person name="Dunwell J.M."/>
            <person name="Nellist C.F."/>
            <person name="Harrison R.J."/>
        </authorList>
    </citation>
    <scope>NUCLEOTIDE SEQUENCE [LARGE SCALE GENOMIC DNA]</scope>
    <source>
        <strain evidence="1 2">SCRP324</strain>
    </source>
</reference>
<evidence type="ECO:0000313" key="2">
    <source>
        <dbReference type="Proteomes" id="UP000435112"/>
    </source>
</evidence>
<dbReference type="EMBL" id="QXFU01000790">
    <property type="protein sequence ID" value="KAE9020528.1"/>
    <property type="molecule type" value="Genomic_DNA"/>
</dbReference>
<dbReference type="AlphaFoldDB" id="A0A6A3LQV9"/>
<organism evidence="1 2">
    <name type="scientific">Phytophthora rubi</name>
    <dbReference type="NCBI Taxonomy" id="129364"/>
    <lineage>
        <taxon>Eukaryota</taxon>
        <taxon>Sar</taxon>
        <taxon>Stramenopiles</taxon>
        <taxon>Oomycota</taxon>
        <taxon>Peronosporomycetes</taxon>
        <taxon>Peronosporales</taxon>
        <taxon>Peronosporaceae</taxon>
        <taxon>Phytophthora</taxon>
    </lineage>
</organism>
<accession>A0A6A3LQV9</accession>
<sequence length="283" mass="31732">MAAIAVSSKESEDAYGDFIRRRRARGELSIRTLEGFRRLQKRYGQLVTKGALSGPVVTSSNETSKETEGAAAELRNVVDVLFNPKISRVITETCWCLAHFGGGDDRKDQKECASLILDAEKYSTFNFRLLQWVFPELPRKEAQQLVQRDWEHDLEFDERQGDGLSLHGFKLSLVDLVVSCTDGTVNKCLEFLNLMTRWLQHSLPPYPTRDMVPQVVKDLVEATKTITAESKHTKSAPAPIVWQTISLSMMTPCHIGQEGLYCELKAKVCSAPLAIMVLAADEK</sequence>
<protein>
    <submittedName>
        <fullName evidence="1">Uncharacterized protein</fullName>
    </submittedName>
</protein>